<feature type="compositionally biased region" description="Basic and acidic residues" evidence="19">
    <location>
        <begin position="737"/>
        <end position="758"/>
    </location>
</feature>
<evidence type="ECO:0000259" key="21">
    <source>
        <dbReference type="SMART" id="SM00382"/>
    </source>
</evidence>
<dbReference type="SMART" id="SM00382">
    <property type="entry name" value="AAA"/>
    <property type="match status" value="1"/>
</dbReference>
<dbReference type="WBParaSite" id="TMUE_1000004982.2">
    <property type="protein sequence ID" value="TMUE_1000004982.2"/>
    <property type="gene ID" value="WBGene00292723"/>
</dbReference>
<dbReference type="Proteomes" id="UP000046395">
    <property type="component" value="Unassembled WGS sequence"/>
</dbReference>
<dbReference type="WBParaSite" id="TMUE_1000004982.4">
    <property type="protein sequence ID" value="TMUE_1000004982.4"/>
    <property type="gene ID" value="WBGene00292723"/>
</dbReference>
<keyword evidence="10" id="KW-0378">Hydrolase</keyword>
<comment type="similarity">
    <text evidence="4">In the N-terminal section; belongs to the AAA ATPase family.</text>
</comment>
<dbReference type="GO" id="GO:0005524">
    <property type="term" value="F:ATP binding"/>
    <property type="evidence" value="ECO:0007669"/>
    <property type="project" value="UniProtKB-KW"/>
</dbReference>
<dbReference type="Pfam" id="PF01434">
    <property type="entry name" value="Peptidase_M41"/>
    <property type="match status" value="1"/>
</dbReference>
<dbReference type="FunFam" id="1.10.8.60:FF:000019">
    <property type="entry name" value="AFG3-like AAA ATPase 2"/>
    <property type="match status" value="1"/>
</dbReference>
<dbReference type="Pfam" id="PF00004">
    <property type="entry name" value="AAA"/>
    <property type="match status" value="1"/>
</dbReference>
<dbReference type="InterPro" id="IPR027417">
    <property type="entry name" value="P-loop_NTPase"/>
</dbReference>
<keyword evidence="17 20" id="KW-0472">Membrane</keyword>
<dbReference type="SUPFAM" id="SSF52540">
    <property type="entry name" value="P-loop containing nucleoside triphosphate hydrolases"/>
    <property type="match status" value="1"/>
</dbReference>
<evidence type="ECO:0000256" key="11">
    <source>
        <dbReference type="ARBA" id="ARBA00022833"/>
    </source>
</evidence>
<dbReference type="GO" id="GO:0004222">
    <property type="term" value="F:metalloendopeptidase activity"/>
    <property type="evidence" value="ECO:0007669"/>
    <property type="project" value="InterPro"/>
</dbReference>
<keyword evidence="13" id="KW-0809">Transit peptide</keyword>
<dbReference type="PANTHER" id="PTHR43655:SF2">
    <property type="entry name" value="AFG3 LIKE MATRIX AAA PEPTIDASE SUBUNIT 2, ISOFORM A"/>
    <property type="match status" value="1"/>
</dbReference>
<dbReference type="STRING" id="70415.A0A5S6QDH1"/>
<dbReference type="CDD" id="cd19501">
    <property type="entry name" value="RecA-like_FtsH"/>
    <property type="match status" value="1"/>
</dbReference>
<reference evidence="23" key="3">
    <citation type="submission" date="2019-12" db="UniProtKB">
        <authorList>
            <consortium name="WormBaseParasite"/>
        </authorList>
    </citation>
    <scope>IDENTIFICATION</scope>
</reference>
<keyword evidence="22" id="KW-1185">Reference proteome</keyword>
<dbReference type="FunFam" id="1.20.58.760:FF:000003">
    <property type="entry name" value="AFG3-like AAA ATPase 2"/>
    <property type="match status" value="1"/>
</dbReference>
<evidence type="ECO:0000313" key="23">
    <source>
        <dbReference type="WBParaSite" id="TMUE_1000004982.1"/>
    </source>
</evidence>
<evidence type="ECO:0000256" key="15">
    <source>
        <dbReference type="ARBA" id="ARBA00023049"/>
    </source>
</evidence>
<feature type="compositionally biased region" description="Polar residues" evidence="19">
    <location>
        <begin position="59"/>
        <end position="75"/>
    </location>
</feature>
<feature type="compositionally biased region" description="Basic and acidic residues" evidence="19">
    <location>
        <begin position="47"/>
        <end position="58"/>
    </location>
</feature>
<evidence type="ECO:0000256" key="16">
    <source>
        <dbReference type="ARBA" id="ARBA00023128"/>
    </source>
</evidence>
<feature type="domain" description="AAA+ ATPase" evidence="21">
    <location>
        <begin position="303"/>
        <end position="443"/>
    </location>
</feature>
<keyword evidence="9" id="KW-0999">Mitochondrion inner membrane</keyword>
<dbReference type="InterPro" id="IPR011546">
    <property type="entry name" value="Pept_M41_FtsH_extracell"/>
</dbReference>
<dbReference type="Pfam" id="PF17862">
    <property type="entry name" value="AAA_lid_3"/>
    <property type="match status" value="1"/>
</dbReference>
<evidence type="ECO:0000256" key="17">
    <source>
        <dbReference type="ARBA" id="ARBA00023136"/>
    </source>
</evidence>
<dbReference type="GO" id="GO:0034982">
    <property type="term" value="P:mitochondrial protein processing"/>
    <property type="evidence" value="ECO:0007669"/>
    <property type="project" value="TreeGrafter"/>
</dbReference>
<dbReference type="NCBIfam" id="TIGR01241">
    <property type="entry name" value="FtsH_fam"/>
    <property type="match status" value="1"/>
</dbReference>
<dbReference type="FunFam" id="3.40.1690.20:FF:000001">
    <property type="entry name" value="AFG3-like AAA ATPase 2"/>
    <property type="match status" value="1"/>
</dbReference>
<comment type="similarity">
    <text evidence="3">In the C-terminal section; belongs to the peptidase M41 family.</text>
</comment>
<dbReference type="Gene3D" id="1.20.58.760">
    <property type="entry name" value="Peptidase M41"/>
    <property type="match status" value="1"/>
</dbReference>
<keyword evidence="12" id="KW-0067">ATP-binding</keyword>
<dbReference type="GO" id="GO:0008270">
    <property type="term" value="F:zinc ion binding"/>
    <property type="evidence" value="ECO:0007669"/>
    <property type="project" value="InterPro"/>
</dbReference>
<keyword evidence="14 20" id="KW-1133">Transmembrane helix</keyword>
<dbReference type="InterPro" id="IPR037219">
    <property type="entry name" value="Peptidase_M41-like"/>
</dbReference>
<keyword evidence="11" id="KW-0862">Zinc</keyword>
<accession>A0A5S6QDH1</accession>
<reference evidence="22" key="2">
    <citation type="submission" date="2014-03" db="EMBL/GenBank/DDBJ databases">
        <title>The whipworm genome and dual-species transcriptomics of an intimate host-pathogen interaction.</title>
        <authorList>
            <person name="Foth B.J."/>
            <person name="Tsai I.J."/>
            <person name="Reid A.J."/>
            <person name="Bancroft A.J."/>
            <person name="Nichol S."/>
            <person name="Tracey A."/>
            <person name="Holroyd N."/>
            <person name="Cotton J.A."/>
            <person name="Stanley E.J."/>
            <person name="Zarowiecki M."/>
            <person name="Liu J.Z."/>
            <person name="Huckvale T."/>
            <person name="Cooper P.J."/>
            <person name="Grencis R.K."/>
            <person name="Berriman M."/>
        </authorList>
    </citation>
    <scope>NUCLEOTIDE SEQUENCE [LARGE SCALE GENOMIC DNA]</scope>
    <source>
        <strain evidence="22">Edinburgh</strain>
    </source>
</reference>
<dbReference type="GO" id="GO:0016887">
    <property type="term" value="F:ATP hydrolysis activity"/>
    <property type="evidence" value="ECO:0007669"/>
    <property type="project" value="InterPro"/>
</dbReference>
<dbReference type="InterPro" id="IPR003959">
    <property type="entry name" value="ATPase_AAA_core"/>
</dbReference>
<dbReference type="GO" id="GO:0005745">
    <property type="term" value="C:m-AAA complex"/>
    <property type="evidence" value="ECO:0007669"/>
    <property type="project" value="UniProtKB-ARBA"/>
</dbReference>
<evidence type="ECO:0000256" key="19">
    <source>
        <dbReference type="SAM" id="MobiDB-lite"/>
    </source>
</evidence>
<comment type="catalytic activity">
    <reaction evidence="18">
        <text>ATP + H2O = ADP + phosphate + H(+)</text>
        <dbReference type="Rhea" id="RHEA:13065"/>
        <dbReference type="ChEBI" id="CHEBI:15377"/>
        <dbReference type="ChEBI" id="CHEBI:15378"/>
        <dbReference type="ChEBI" id="CHEBI:30616"/>
        <dbReference type="ChEBI" id="CHEBI:43474"/>
        <dbReference type="ChEBI" id="CHEBI:456216"/>
    </reaction>
    <physiologicalReaction direction="left-to-right" evidence="18">
        <dbReference type="Rhea" id="RHEA:13066"/>
    </physiologicalReaction>
</comment>
<dbReference type="InterPro" id="IPR000642">
    <property type="entry name" value="Peptidase_M41"/>
</dbReference>
<dbReference type="InterPro" id="IPR050928">
    <property type="entry name" value="ATP-dep_Zn_Metalloprotease"/>
</dbReference>
<comment type="subcellular location">
    <subcellularLocation>
        <location evidence="2">Mitochondrion inner membrane</location>
        <topology evidence="2">Multi-pass membrane protein</topology>
    </subcellularLocation>
</comment>
<organism evidence="22 23">
    <name type="scientific">Trichuris muris</name>
    <name type="common">Mouse whipworm</name>
    <dbReference type="NCBI Taxonomy" id="70415"/>
    <lineage>
        <taxon>Eukaryota</taxon>
        <taxon>Metazoa</taxon>
        <taxon>Ecdysozoa</taxon>
        <taxon>Nematoda</taxon>
        <taxon>Enoplea</taxon>
        <taxon>Dorylaimia</taxon>
        <taxon>Trichinellida</taxon>
        <taxon>Trichuridae</taxon>
        <taxon>Trichuris</taxon>
    </lineage>
</organism>
<evidence type="ECO:0000256" key="3">
    <source>
        <dbReference type="ARBA" id="ARBA00010044"/>
    </source>
</evidence>
<evidence type="ECO:0000256" key="8">
    <source>
        <dbReference type="ARBA" id="ARBA00022741"/>
    </source>
</evidence>
<dbReference type="Pfam" id="PF06480">
    <property type="entry name" value="FtsH_ext"/>
    <property type="match status" value="1"/>
</dbReference>
<dbReference type="FunFam" id="3.40.50.300:FF:000001">
    <property type="entry name" value="ATP-dependent zinc metalloprotease FtsH"/>
    <property type="match status" value="1"/>
</dbReference>
<keyword evidence="6 20" id="KW-0812">Transmembrane</keyword>
<evidence type="ECO:0000313" key="22">
    <source>
        <dbReference type="Proteomes" id="UP000046395"/>
    </source>
</evidence>
<keyword evidence="8" id="KW-0547">Nucleotide-binding</keyword>
<dbReference type="AlphaFoldDB" id="A0A5S6QDH1"/>
<feature type="region of interest" description="Disordered" evidence="19">
    <location>
        <begin position="724"/>
        <end position="758"/>
    </location>
</feature>
<sequence>MMSAFWTRTLRTLSTHQSLSIGGRFAVCCHFSEGRPKGFGRFYPNAEGERKNEQENEQKVNQSTPSPNKARGQNPSDWQGFFKRPPFSQVRAGGPGGGEQDNRWFFSVVSVGAGVVTLVLFYYYMGYREITWKDFVNSYLSKGTVDKLEVVNKKWVRVYLNPLSVTENKTPWFNIGSVDSFERLLENIQKELNMDARNYVAVVYKNEVDSNSIVSNLPSILLLLFFLWGMRRFSSFAGMGRGGRGGAGGIFGFGESTARVIKQGDIKVRFKDVAGCEEAKLEIMEFVNFLKNPQQYVKLGAKIPKGAILTGPPGTGKTMLAKATAGEANVPFITVSGSEFLEMFVGVGPARVRDMFAMARKKAPCILFIDEIDAVGRVRGQRFSSGGSEQENTLNQLLVEMDGFQTGQANVIVMAATNRVDVLDKALLRPGRFDRQIYVPAPDIKGRASIFRVHLLPLAAEPDKMELSRKLAALTPGFTGADIANVCNEAALIAARDLNEKIKMKHFEQAVERVVAGMEKKSQVLQLEEKTTVAYHEAGHAVTGWFLEHADPLLKVSIIPRGKGLGYAQYLPKEQYLYTKDQLFDRMCMTLGGRASEEVFFGRISTGAQDDLQKITQMAYAQVVKFGMSEKVGPLSYQTPEAGEVVIDKPYSEQTAQLIDQEVRAIVSKALDFTKKLVQEHREGIEKVAKRLLEREVLAREDLIELLGPRPFPEKHTYEQFVEGTGGMDDDVSVPEGLKHWNEPREGQARASEKATAL</sequence>
<dbReference type="GO" id="GO:0004176">
    <property type="term" value="F:ATP-dependent peptidase activity"/>
    <property type="evidence" value="ECO:0007669"/>
    <property type="project" value="InterPro"/>
</dbReference>
<evidence type="ECO:0000256" key="1">
    <source>
        <dbReference type="ARBA" id="ARBA00001947"/>
    </source>
</evidence>
<evidence type="ECO:0000256" key="13">
    <source>
        <dbReference type="ARBA" id="ARBA00022946"/>
    </source>
</evidence>
<evidence type="ECO:0000256" key="5">
    <source>
        <dbReference type="ARBA" id="ARBA00022670"/>
    </source>
</evidence>
<dbReference type="WBParaSite" id="TMUE_1000004982.3">
    <property type="protein sequence ID" value="TMUE_1000004982.3"/>
    <property type="gene ID" value="WBGene00292723"/>
</dbReference>
<evidence type="ECO:0000256" key="2">
    <source>
        <dbReference type="ARBA" id="ARBA00004448"/>
    </source>
</evidence>
<feature type="transmembrane region" description="Helical" evidence="20">
    <location>
        <begin position="213"/>
        <end position="230"/>
    </location>
</feature>
<feature type="region of interest" description="Disordered" evidence="19">
    <location>
        <begin position="42"/>
        <end position="75"/>
    </location>
</feature>
<evidence type="ECO:0000256" key="18">
    <source>
        <dbReference type="ARBA" id="ARBA00048778"/>
    </source>
</evidence>
<reference evidence="22" key="1">
    <citation type="submission" date="2013-11" db="EMBL/GenBank/DDBJ databases">
        <authorList>
            <person name="Aslett M."/>
        </authorList>
    </citation>
    <scope>NUCLEOTIDE SEQUENCE [LARGE SCALE GENOMIC DNA]</scope>
    <source>
        <strain evidence="22">Edinburgh</strain>
    </source>
</reference>
<evidence type="ECO:0000313" key="24">
    <source>
        <dbReference type="WBParaSite" id="TMUE_1000004982.2"/>
    </source>
</evidence>
<proteinExistence type="inferred from homology"/>
<evidence type="ECO:0000256" key="7">
    <source>
        <dbReference type="ARBA" id="ARBA00022723"/>
    </source>
</evidence>
<keyword evidence="16" id="KW-0496">Mitochondrion</keyword>
<evidence type="ECO:0000256" key="12">
    <source>
        <dbReference type="ARBA" id="ARBA00022840"/>
    </source>
</evidence>
<keyword evidence="5" id="KW-0645">Protease</keyword>
<protein>
    <submittedName>
        <fullName evidence="23 24">AAA domain-containing protein</fullName>
    </submittedName>
</protein>
<dbReference type="InterPro" id="IPR005936">
    <property type="entry name" value="FtsH"/>
</dbReference>
<dbReference type="InterPro" id="IPR003960">
    <property type="entry name" value="ATPase_AAA_CS"/>
</dbReference>
<evidence type="ECO:0000256" key="10">
    <source>
        <dbReference type="ARBA" id="ARBA00022801"/>
    </source>
</evidence>
<dbReference type="PROSITE" id="PS00674">
    <property type="entry name" value="AAA"/>
    <property type="match status" value="1"/>
</dbReference>
<dbReference type="SUPFAM" id="SSF140990">
    <property type="entry name" value="FtsH protease domain-like"/>
    <property type="match status" value="1"/>
</dbReference>
<dbReference type="InterPro" id="IPR003593">
    <property type="entry name" value="AAA+_ATPase"/>
</dbReference>
<dbReference type="Gene3D" id="1.10.8.60">
    <property type="match status" value="1"/>
</dbReference>
<evidence type="ECO:0000256" key="14">
    <source>
        <dbReference type="ARBA" id="ARBA00022989"/>
    </source>
</evidence>
<keyword evidence="7" id="KW-0479">Metal-binding</keyword>
<dbReference type="HAMAP" id="MF_01458">
    <property type="entry name" value="FtsH"/>
    <property type="match status" value="1"/>
</dbReference>
<dbReference type="Gene3D" id="3.40.50.300">
    <property type="entry name" value="P-loop containing nucleotide triphosphate hydrolases"/>
    <property type="match status" value="1"/>
</dbReference>
<dbReference type="InterPro" id="IPR041569">
    <property type="entry name" value="AAA_lid_3"/>
</dbReference>
<keyword evidence="15" id="KW-0482">Metalloprotease</keyword>
<evidence type="ECO:0000256" key="6">
    <source>
        <dbReference type="ARBA" id="ARBA00022692"/>
    </source>
</evidence>
<evidence type="ECO:0000256" key="20">
    <source>
        <dbReference type="SAM" id="Phobius"/>
    </source>
</evidence>
<dbReference type="PANTHER" id="PTHR43655">
    <property type="entry name" value="ATP-DEPENDENT PROTEASE"/>
    <property type="match status" value="1"/>
</dbReference>
<name>A0A5S6QDH1_TRIMR</name>
<comment type="cofactor">
    <cofactor evidence="1">
        <name>Zn(2+)</name>
        <dbReference type="ChEBI" id="CHEBI:29105"/>
    </cofactor>
</comment>
<evidence type="ECO:0000256" key="4">
    <source>
        <dbReference type="ARBA" id="ARBA00010550"/>
    </source>
</evidence>
<evidence type="ECO:0000256" key="9">
    <source>
        <dbReference type="ARBA" id="ARBA00022792"/>
    </source>
</evidence>
<feature type="transmembrane region" description="Helical" evidence="20">
    <location>
        <begin position="104"/>
        <end position="125"/>
    </location>
</feature>
<dbReference type="WBParaSite" id="TMUE_1000004982.1">
    <property type="protein sequence ID" value="TMUE_1000004982.1"/>
    <property type="gene ID" value="WBGene00292723"/>
</dbReference>
<dbReference type="Gene3D" id="3.40.1690.20">
    <property type="match status" value="1"/>
</dbReference>